<feature type="region of interest" description="Disordered" evidence="2">
    <location>
        <begin position="235"/>
        <end position="255"/>
    </location>
</feature>
<keyword evidence="5" id="KW-1185">Reference proteome</keyword>
<reference evidence="4 5" key="1">
    <citation type="submission" date="2024-01" db="EMBL/GenBank/DDBJ databases">
        <title>A draft genome for a cacao thread blight-causing isolate of Paramarasmius palmivorus.</title>
        <authorList>
            <person name="Baruah I.K."/>
            <person name="Bukari Y."/>
            <person name="Amoako-Attah I."/>
            <person name="Meinhardt L.W."/>
            <person name="Bailey B.A."/>
            <person name="Cohen S.P."/>
        </authorList>
    </citation>
    <scope>NUCLEOTIDE SEQUENCE [LARGE SCALE GENOMIC DNA]</scope>
    <source>
        <strain evidence="4 5">GH-12</strain>
    </source>
</reference>
<feature type="compositionally biased region" description="Polar residues" evidence="2">
    <location>
        <begin position="1"/>
        <end position="11"/>
    </location>
</feature>
<feature type="domain" description="F-box" evidence="3">
    <location>
        <begin position="629"/>
        <end position="688"/>
    </location>
</feature>
<feature type="compositionally biased region" description="Low complexity" evidence="2">
    <location>
        <begin position="375"/>
        <end position="396"/>
    </location>
</feature>
<proteinExistence type="predicted"/>
<dbReference type="PROSITE" id="PS50181">
    <property type="entry name" value="FBOX"/>
    <property type="match status" value="1"/>
</dbReference>
<feature type="compositionally biased region" description="Basic and acidic residues" evidence="2">
    <location>
        <begin position="530"/>
        <end position="541"/>
    </location>
</feature>
<dbReference type="EMBL" id="JAYKXP010000075">
    <property type="protein sequence ID" value="KAK7030465.1"/>
    <property type="molecule type" value="Genomic_DNA"/>
</dbReference>
<sequence length="1197" mass="133919">MSSVDPATPETTDIEPGLKPNLLSNTTENVESEISNMGSQPDTNSRELYPLREHSITVCDYAFLTPNPIPEHFDPFSALADYEQCMRRGNRRNTPFRSAIWDPLASPDSTIAENLASLPEETPNEIDHWGLSPMTSISFPLLYLNPPGLRDTADIKWLLDVCPYDNAPDSFTPQQRASRYSPVPGKILHRLVEIGWVSDREAWERWLDSDWFALRDYRRHLEKQGGGAFQVVSAPSDRSRYGSGVPDEATRKRVRREAKQSIEAARRKMEMKSLMLALDTKDEEAVKEWYRRNGYGYVVDAEMRIDDDEEFDLRAYYRSIGINLDASSDEEDEIEAPADALFGASSEVNEKAVADVAETFGSPTTRPVTATQQASSPHSSPSCSSPSPRRSMSPSHLTSPARKRDVFPDGTSTPPTPGLSSALISPDSSPYTPLPSTPRTDTADLALVHNSDIVGHDQMEIMGVDEEPVGRKRPREENPAEEELNRSTKRKRMTLPRVPEAIHAQPTPSSGKDMQVSELVTAAPSARKRAREDESQMDGERHPRKRRISQTPAAATRRSARIAMETSLYPGTTELVRNGHAIAAVHASHYSALLESSQSQIADITSQIQQLERTLITLQSNERQYRSLFAPIRKLPTEILSRVFAYTATPSLFRTEVSLCSSWAVSLSSVCLRWRTVALGTCDLWTPLSLHLAPALNYPQSVVTQLERHLERSAKASLQLEIILPQCSMKRSKVTESSNLILQLVLDNVDRCRVLKLDGSRTHIFLSQVFLKCFHSHFSSLEDLEIILGVVGNSQPGSMLDMIQEWPSEKLRRLSIGPSHKFLLDKLETYSFPYTQITHITLDNEFQAVVALLGRLPNLQHVHLTVPASLDNDGDSDDDDEQEEQEEEQEDEQEEEEQEQEEQEEDSFTEVGEEEDGHYRAAYPIRSLPLLKELTVQLRGVTDSFGKRPYLPMYNLLFSIDAPRLTSLTLKSDGTHFAACDKTGALLGKGVEQLIARSNAQLERFGLDCVPFTDTVLLRLIGRQEMCGLRELGVKELHGAKVIYKTQRIGNVNFGSSITAKKPPANLIATNHLLKSLVWDKTDATESRLLPQLRSLRLHVYHGFSAGHLETFLESRRVTLDSLAMCLSVEKEHGLDTVRLHQLQHNGMAIRVWVKLDTDGPVNDVAAMMLRHLQETNAAANHSEELMAGYGVDGNAS</sequence>
<feature type="compositionally biased region" description="Polar residues" evidence="2">
    <location>
        <begin position="361"/>
        <end position="374"/>
    </location>
</feature>
<feature type="region of interest" description="Disordered" evidence="2">
    <location>
        <begin position="521"/>
        <end position="559"/>
    </location>
</feature>
<name>A0AAW0BUD8_9AGAR</name>
<accession>A0AAW0BUD8</accession>
<dbReference type="Proteomes" id="UP001383192">
    <property type="component" value="Unassembled WGS sequence"/>
</dbReference>
<feature type="region of interest" description="Disordered" evidence="2">
    <location>
        <begin position="867"/>
        <end position="915"/>
    </location>
</feature>
<evidence type="ECO:0000256" key="1">
    <source>
        <dbReference type="SAM" id="Coils"/>
    </source>
</evidence>
<comment type="caution">
    <text evidence="4">The sequence shown here is derived from an EMBL/GenBank/DDBJ whole genome shotgun (WGS) entry which is preliminary data.</text>
</comment>
<gene>
    <name evidence="4" type="ORF">VNI00_014050</name>
</gene>
<feature type="compositionally biased region" description="Polar residues" evidence="2">
    <location>
        <begin position="410"/>
        <end position="431"/>
    </location>
</feature>
<feature type="region of interest" description="Disordered" evidence="2">
    <location>
        <begin position="1"/>
        <end position="24"/>
    </location>
</feature>
<feature type="region of interest" description="Disordered" evidence="2">
    <location>
        <begin position="360"/>
        <end position="441"/>
    </location>
</feature>
<feature type="compositionally biased region" description="Acidic residues" evidence="2">
    <location>
        <begin position="872"/>
        <end position="915"/>
    </location>
</feature>
<dbReference type="InterPro" id="IPR001810">
    <property type="entry name" value="F-box_dom"/>
</dbReference>
<evidence type="ECO:0000256" key="2">
    <source>
        <dbReference type="SAM" id="MobiDB-lite"/>
    </source>
</evidence>
<evidence type="ECO:0000259" key="3">
    <source>
        <dbReference type="PROSITE" id="PS50181"/>
    </source>
</evidence>
<evidence type="ECO:0000313" key="4">
    <source>
        <dbReference type="EMBL" id="KAK7030465.1"/>
    </source>
</evidence>
<evidence type="ECO:0000313" key="5">
    <source>
        <dbReference type="Proteomes" id="UP001383192"/>
    </source>
</evidence>
<organism evidence="4 5">
    <name type="scientific">Paramarasmius palmivorus</name>
    <dbReference type="NCBI Taxonomy" id="297713"/>
    <lineage>
        <taxon>Eukaryota</taxon>
        <taxon>Fungi</taxon>
        <taxon>Dikarya</taxon>
        <taxon>Basidiomycota</taxon>
        <taxon>Agaricomycotina</taxon>
        <taxon>Agaricomycetes</taxon>
        <taxon>Agaricomycetidae</taxon>
        <taxon>Agaricales</taxon>
        <taxon>Marasmiineae</taxon>
        <taxon>Marasmiaceae</taxon>
        <taxon>Paramarasmius</taxon>
    </lineage>
</organism>
<feature type="region of interest" description="Disordered" evidence="2">
    <location>
        <begin position="463"/>
        <end position="490"/>
    </location>
</feature>
<dbReference type="AlphaFoldDB" id="A0AAW0BUD8"/>
<keyword evidence="1" id="KW-0175">Coiled coil</keyword>
<feature type="compositionally biased region" description="Basic and acidic residues" evidence="2">
    <location>
        <begin position="468"/>
        <end position="486"/>
    </location>
</feature>
<protein>
    <recommendedName>
        <fullName evidence="3">F-box domain-containing protein</fullName>
    </recommendedName>
</protein>
<feature type="coiled-coil region" evidence="1">
    <location>
        <begin position="594"/>
        <end position="628"/>
    </location>
</feature>